<evidence type="ECO:0000313" key="7">
    <source>
        <dbReference type="Proteomes" id="UP000249066"/>
    </source>
</evidence>
<evidence type="ECO:0008006" key="8">
    <source>
        <dbReference type="Google" id="ProtNLM"/>
    </source>
</evidence>
<evidence type="ECO:0000313" key="6">
    <source>
        <dbReference type="EMBL" id="PZO87464.1"/>
    </source>
</evidence>
<feature type="transmembrane region" description="Helical" evidence="5">
    <location>
        <begin position="6"/>
        <end position="25"/>
    </location>
</feature>
<keyword evidence="3 5" id="KW-1133">Transmembrane helix</keyword>
<dbReference type="Proteomes" id="UP000249066">
    <property type="component" value="Unassembled WGS sequence"/>
</dbReference>
<comment type="caution">
    <text evidence="6">The sequence shown here is derived from an EMBL/GenBank/DDBJ whole genome shotgun (WGS) entry which is preliminary data.</text>
</comment>
<dbReference type="SUPFAM" id="SSF161084">
    <property type="entry name" value="MAPEG domain-like"/>
    <property type="match status" value="1"/>
</dbReference>
<evidence type="ECO:0000256" key="4">
    <source>
        <dbReference type="ARBA" id="ARBA00023136"/>
    </source>
</evidence>
<keyword evidence="4 5" id="KW-0472">Membrane</keyword>
<dbReference type="InterPro" id="IPR001129">
    <property type="entry name" value="Membr-assoc_MAPEG"/>
</dbReference>
<reference evidence="6 7" key="1">
    <citation type="submission" date="2017-08" db="EMBL/GenBank/DDBJ databases">
        <title>Infants hospitalized years apart are colonized by the same room-sourced microbial strains.</title>
        <authorList>
            <person name="Brooks B."/>
            <person name="Olm M.R."/>
            <person name="Firek B.A."/>
            <person name="Baker R."/>
            <person name="Thomas B.C."/>
            <person name="Morowitz M.J."/>
            <person name="Banfield J.F."/>
        </authorList>
    </citation>
    <scope>NUCLEOTIDE SEQUENCE [LARGE SCALE GENOMIC DNA]</scope>
    <source>
        <strain evidence="6">S2_018_000_R2_101</strain>
    </source>
</reference>
<gene>
    <name evidence="6" type="ORF">DI623_14675</name>
</gene>
<keyword evidence="2 5" id="KW-0812">Transmembrane</keyword>
<dbReference type="Gene3D" id="1.20.120.550">
    <property type="entry name" value="Membrane associated eicosanoid/glutathione metabolism-like domain"/>
    <property type="match status" value="1"/>
</dbReference>
<dbReference type="Pfam" id="PF01124">
    <property type="entry name" value="MAPEG"/>
    <property type="match status" value="1"/>
</dbReference>
<accession>A0A2W4ZYQ3</accession>
<dbReference type="EMBL" id="QFNN01000130">
    <property type="protein sequence ID" value="PZO87464.1"/>
    <property type="molecule type" value="Genomic_DNA"/>
</dbReference>
<evidence type="ECO:0000256" key="2">
    <source>
        <dbReference type="ARBA" id="ARBA00022692"/>
    </source>
</evidence>
<feature type="transmembrane region" description="Helical" evidence="5">
    <location>
        <begin position="71"/>
        <end position="97"/>
    </location>
</feature>
<sequence>MHAEILKPVAILVAWSLVMWLWMYWTRIPAMQKAKVTLDPTLPPGELTAALPPHVRWKADNYNHLMEQPTIFYAIALLLAIIGQGDGLNAWIAWAYVALRVIHSLVQATVNVIMLRFSVFVLSTLCLLALTVHALFALF</sequence>
<dbReference type="GO" id="GO:0016020">
    <property type="term" value="C:membrane"/>
    <property type="evidence" value="ECO:0007669"/>
    <property type="project" value="UniProtKB-SubCell"/>
</dbReference>
<organism evidence="6 7">
    <name type="scientific">Sphingomonas sanxanigenens</name>
    <dbReference type="NCBI Taxonomy" id="397260"/>
    <lineage>
        <taxon>Bacteria</taxon>
        <taxon>Pseudomonadati</taxon>
        <taxon>Pseudomonadota</taxon>
        <taxon>Alphaproteobacteria</taxon>
        <taxon>Sphingomonadales</taxon>
        <taxon>Sphingomonadaceae</taxon>
        <taxon>Sphingomonas</taxon>
    </lineage>
</organism>
<dbReference type="AlphaFoldDB" id="A0A2W4ZYQ3"/>
<evidence type="ECO:0000256" key="3">
    <source>
        <dbReference type="ARBA" id="ARBA00022989"/>
    </source>
</evidence>
<protein>
    <recommendedName>
        <fullName evidence="8">MAPEG family protein</fullName>
    </recommendedName>
</protein>
<evidence type="ECO:0000256" key="5">
    <source>
        <dbReference type="SAM" id="Phobius"/>
    </source>
</evidence>
<name>A0A2W4ZYQ3_9SPHN</name>
<dbReference type="InterPro" id="IPR023352">
    <property type="entry name" value="MAPEG-like_dom_sf"/>
</dbReference>
<feature type="transmembrane region" description="Helical" evidence="5">
    <location>
        <begin position="117"/>
        <end position="138"/>
    </location>
</feature>
<comment type="subcellular location">
    <subcellularLocation>
        <location evidence="1">Membrane</location>
    </subcellularLocation>
</comment>
<proteinExistence type="predicted"/>
<evidence type="ECO:0000256" key="1">
    <source>
        <dbReference type="ARBA" id="ARBA00004370"/>
    </source>
</evidence>